<dbReference type="AlphaFoldDB" id="A0A6A5XJM6"/>
<dbReference type="EMBL" id="ML978071">
    <property type="protein sequence ID" value="KAF2013086.1"/>
    <property type="molecule type" value="Genomic_DNA"/>
</dbReference>
<evidence type="ECO:0000313" key="3">
    <source>
        <dbReference type="Proteomes" id="UP000799778"/>
    </source>
</evidence>
<accession>A0A6A5XJM6</accession>
<dbReference type="Proteomes" id="UP000799778">
    <property type="component" value="Unassembled WGS sequence"/>
</dbReference>
<keyword evidence="3" id="KW-1185">Reference proteome</keyword>
<reference evidence="2" key="1">
    <citation type="journal article" date="2020" name="Stud. Mycol.">
        <title>101 Dothideomycetes genomes: a test case for predicting lifestyles and emergence of pathogens.</title>
        <authorList>
            <person name="Haridas S."/>
            <person name="Albert R."/>
            <person name="Binder M."/>
            <person name="Bloem J."/>
            <person name="Labutti K."/>
            <person name="Salamov A."/>
            <person name="Andreopoulos B."/>
            <person name="Baker S."/>
            <person name="Barry K."/>
            <person name="Bills G."/>
            <person name="Bluhm B."/>
            <person name="Cannon C."/>
            <person name="Castanera R."/>
            <person name="Culley D."/>
            <person name="Daum C."/>
            <person name="Ezra D."/>
            <person name="Gonzalez J."/>
            <person name="Henrissat B."/>
            <person name="Kuo A."/>
            <person name="Liang C."/>
            <person name="Lipzen A."/>
            <person name="Lutzoni F."/>
            <person name="Magnuson J."/>
            <person name="Mondo S."/>
            <person name="Nolan M."/>
            <person name="Ohm R."/>
            <person name="Pangilinan J."/>
            <person name="Park H.-J."/>
            <person name="Ramirez L."/>
            <person name="Alfaro M."/>
            <person name="Sun H."/>
            <person name="Tritt A."/>
            <person name="Yoshinaga Y."/>
            <person name="Zwiers L.-H."/>
            <person name="Turgeon B."/>
            <person name="Goodwin S."/>
            <person name="Spatafora J."/>
            <person name="Crous P."/>
            <person name="Grigoriev I."/>
        </authorList>
    </citation>
    <scope>NUCLEOTIDE SEQUENCE</scope>
    <source>
        <strain evidence="2">CBS 175.79</strain>
    </source>
</reference>
<name>A0A6A5XJM6_9PLEO</name>
<keyword evidence="1" id="KW-0812">Transmembrane</keyword>
<keyword evidence="1" id="KW-0472">Membrane</keyword>
<keyword evidence="1" id="KW-1133">Transmembrane helix</keyword>
<evidence type="ECO:0000313" key="2">
    <source>
        <dbReference type="EMBL" id="KAF2013086.1"/>
    </source>
</evidence>
<sequence length="121" mass="13571">MHNTGVTGHRFVYTYVLPLDGIHTRQYVTASCYKVPSIVALNLCCFHLSSMANHSPCIECITETAGSMILALSVRTNRPARRSSLYTPLYTLSKICTWQAVFLLFSALVVWTWTQPPVFAI</sequence>
<organism evidence="2 3">
    <name type="scientific">Aaosphaeria arxii CBS 175.79</name>
    <dbReference type="NCBI Taxonomy" id="1450172"/>
    <lineage>
        <taxon>Eukaryota</taxon>
        <taxon>Fungi</taxon>
        <taxon>Dikarya</taxon>
        <taxon>Ascomycota</taxon>
        <taxon>Pezizomycotina</taxon>
        <taxon>Dothideomycetes</taxon>
        <taxon>Pleosporomycetidae</taxon>
        <taxon>Pleosporales</taxon>
        <taxon>Pleosporales incertae sedis</taxon>
        <taxon>Aaosphaeria</taxon>
    </lineage>
</organism>
<gene>
    <name evidence="2" type="ORF">BU24DRAFT_229506</name>
</gene>
<evidence type="ECO:0000256" key="1">
    <source>
        <dbReference type="SAM" id="Phobius"/>
    </source>
</evidence>
<proteinExistence type="predicted"/>
<dbReference type="GeneID" id="54279553"/>
<feature type="transmembrane region" description="Helical" evidence="1">
    <location>
        <begin position="91"/>
        <end position="113"/>
    </location>
</feature>
<protein>
    <submittedName>
        <fullName evidence="2">Uncharacterized protein</fullName>
    </submittedName>
</protein>
<dbReference type="RefSeq" id="XP_033381425.1">
    <property type="nucleotide sequence ID" value="XM_033522156.1"/>
</dbReference>